<keyword evidence="3" id="KW-1185">Reference proteome</keyword>
<evidence type="ECO:0000313" key="2">
    <source>
        <dbReference type="EMBL" id="KAK8017401.1"/>
    </source>
</evidence>
<gene>
    <name evidence="2" type="ORF">PG993_013727</name>
</gene>
<feature type="region of interest" description="Disordered" evidence="1">
    <location>
        <begin position="1"/>
        <end position="21"/>
    </location>
</feature>
<dbReference type="Proteomes" id="UP001444661">
    <property type="component" value="Unassembled WGS sequence"/>
</dbReference>
<accession>A0ABR1RR04</accession>
<evidence type="ECO:0000256" key="1">
    <source>
        <dbReference type="SAM" id="MobiDB-lite"/>
    </source>
</evidence>
<reference evidence="2 3" key="1">
    <citation type="submission" date="2023-01" db="EMBL/GenBank/DDBJ databases">
        <title>Analysis of 21 Apiospora genomes using comparative genomics revels a genus with tremendous synthesis potential of carbohydrate active enzymes and secondary metabolites.</title>
        <authorList>
            <person name="Sorensen T."/>
        </authorList>
    </citation>
    <scope>NUCLEOTIDE SEQUENCE [LARGE SCALE GENOMIC DNA]</scope>
    <source>
        <strain evidence="2 3">CBS 33761</strain>
    </source>
</reference>
<protein>
    <submittedName>
        <fullName evidence="2">Uncharacterized protein</fullName>
    </submittedName>
</protein>
<organism evidence="2 3">
    <name type="scientific">Apiospora rasikravindrae</name>
    <dbReference type="NCBI Taxonomy" id="990691"/>
    <lineage>
        <taxon>Eukaryota</taxon>
        <taxon>Fungi</taxon>
        <taxon>Dikarya</taxon>
        <taxon>Ascomycota</taxon>
        <taxon>Pezizomycotina</taxon>
        <taxon>Sordariomycetes</taxon>
        <taxon>Xylariomycetidae</taxon>
        <taxon>Amphisphaeriales</taxon>
        <taxon>Apiosporaceae</taxon>
        <taxon>Apiospora</taxon>
    </lineage>
</organism>
<feature type="region of interest" description="Disordered" evidence="1">
    <location>
        <begin position="150"/>
        <end position="184"/>
    </location>
</feature>
<proteinExistence type="predicted"/>
<name>A0ABR1RR04_9PEZI</name>
<feature type="compositionally biased region" description="Acidic residues" evidence="1">
    <location>
        <begin position="157"/>
        <end position="184"/>
    </location>
</feature>
<comment type="caution">
    <text evidence="2">The sequence shown here is derived from an EMBL/GenBank/DDBJ whole genome shotgun (WGS) entry which is preliminary data.</text>
</comment>
<dbReference type="EMBL" id="JAQQWK010000013">
    <property type="protein sequence ID" value="KAK8017401.1"/>
    <property type="molecule type" value="Genomic_DNA"/>
</dbReference>
<sequence>MIDASTPPARAMTPQHLPKLPIAEHHDDQPAWYDESELRKNAAYFGFRRELALKKLLSCYDEDEIEDYLMLDDDDFIIGEVFRDLGLDPEVHGSSLRGLFDDLYIADREEEGEGEEDLGDEDDYMEWIDDSGCEEQVVWSGLEEYQLEHVSQGQQYYDEEEDACVEETEDADDDNPDDVLGETY</sequence>
<evidence type="ECO:0000313" key="3">
    <source>
        <dbReference type="Proteomes" id="UP001444661"/>
    </source>
</evidence>